<dbReference type="RefSeq" id="WP_345042798.1">
    <property type="nucleotide sequence ID" value="NZ_BAABBA010000016.1"/>
</dbReference>
<evidence type="ECO:0000313" key="4">
    <source>
        <dbReference type="Proteomes" id="UP001499841"/>
    </source>
</evidence>
<evidence type="ECO:0000256" key="2">
    <source>
        <dbReference type="SAM" id="Phobius"/>
    </source>
</evidence>
<dbReference type="Proteomes" id="UP001499841">
    <property type="component" value="Unassembled WGS sequence"/>
</dbReference>
<comment type="caution">
    <text evidence="3">The sequence shown here is derived from an EMBL/GenBank/DDBJ whole genome shotgun (WGS) entry which is preliminary data.</text>
</comment>
<accession>A0ABP8EXA5</accession>
<evidence type="ECO:0008006" key="5">
    <source>
        <dbReference type="Google" id="ProtNLM"/>
    </source>
</evidence>
<organism evidence="3 4">
    <name type="scientific">Georgenia daeguensis</name>
    <dbReference type="NCBI Taxonomy" id="908355"/>
    <lineage>
        <taxon>Bacteria</taxon>
        <taxon>Bacillati</taxon>
        <taxon>Actinomycetota</taxon>
        <taxon>Actinomycetes</taxon>
        <taxon>Micrococcales</taxon>
        <taxon>Bogoriellaceae</taxon>
        <taxon>Georgenia</taxon>
    </lineage>
</organism>
<keyword evidence="2" id="KW-0472">Membrane</keyword>
<name>A0ABP8EXA5_9MICO</name>
<proteinExistence type="predicted"/>
<feature type="transmembrane region" description="Helical" evidence="2">
    <location>
        <begin position="92"/>
        <end position="115"/>
    </location>
</feature>
<evidence type="ECO:0000256" key="1">
    <source>
        <dbReference type="SAM" id="MobiDB-lite"/>
    </source>
</evidence>
<keyword evidence="4" id="KW-1185">Reference proteome</keyword>
<sequence>MSENPYQPTPQQHSTQGQYGSYGAGGHVPAAPPAYGYDATSQEANSAATMSLVFGILGVVLLPIVFGPLAIWQAKKAERLGKPATAGKVLGWIGVALVIIGIIAFIAFFVLAGAASTSGI</sequence>
<evidence type="ECO:0000313" key="3">
    <source>
        <dbReference type="EMBL" id="GAA4288621.1"/>
    </source>
</evidence>
<reference evidence="4" key="1">
    <citation type="journal article" date="2019" name="Int. J. Syst. Evol. Microbiol.">
        <title>The Global Catalogue of Microorganisms (GCM) 10K type strain sequencing project: providing services to taxonomists for standard genome sequencing and annotation.</title>
        <authorList>
            <consortium name="The Broad Institute Genomics Platform"/>
            <consortium name="The Broad Institute Genome Sequencing Center for Infectious Disease"/>
            <person name="Wu L."/>
            <person name="Ma J."/>
        </authorList>
    </citation>
    <scope>NUCLEOTIDE SEQUENCE [LARGE SCALE GENOMIC DNA]</scope>
    <source>
        <strain evidence="4">JCM 17459</strain>
    </source>
</reference>
<feature type="transmembrane region" description="Helical" evidence="2">
    <location>
        <begin position="52"/>
        <end position="72"/>
    </location>
</feature>
<dbReference type="EMBL" id="BAABBA010000016">
    <property type="protein sequence ID" value="GAA4288621.1"/>
    <property type="molecule type" value="Genomic_DNA"/>
</dbReference>
<gene>
    <name evidence="3" type="ORF">GCM10022262_29810</name>
</gene>
<protein>
    <recommendedName>
        <fullName evidence="5">DUF4190 domain-containing protein</fullName>
    </recommendedName>
</protein>
<keyword evidence="2" id="KW-0812">Transmembrane</keyword>
<feature type="compositionally biased region" description="Polar residues" evidence="1">
    <location>
        <begin position="1"/>
        <end position="19"/>
    </location>
</feature>
<keyword evidence="2" id="KW-1133">Transmembrane helix</keyword>
<feature type="region of interest" description="Disordered" evidence="1">
    <location>
        <begin position="1"/>
        <end position="25"/>
    </location>
</feature>